<dbReference type="AlphaFoldDB" id="A0AA39C3A4"/>
<dbReference type="Proteomes" id="UP001168990">
    <property type="component" value="Unassembled WGS sequence"/>
</dbReference>
<evidence type="ECO:0000256" key="1">
    <source>
        <dbReference type="SAM" id="MobiDB-lite"/>
    </source>
</evidence>
<proteinExistence type="predicted"/>
<evidence type="ECO:0000313" key="2">
    <source>
        <dbReference type="EMBL" id="KAK0157136.1"/>
    </source>
</evidence>
<evidence type="ECO:0000313" key="3">
    <source>
        <dbReference type="Proteomes" id="UP001168990"/>
    </source>
</evidence>
<gene>
    <name evidence="2" type="ORF">PV328_011839</name>
</gene>
<comment type="caution">
    <text evidence="2">The sequence shown here is derived from an EMBL/GenBank/DDBJ whole genome shotgun (WGS) entry which is preliminary data.</text>
</comment>
<name>A0AA39C3A4_9HYME</name>
<feature type="region of interest" description="Disordered" evidence="1">
    <location>
        <begin position="156"/>
        <end position="188"/>
    </location>
</feature>
<protein>
    <submittedName>
        <fullName evidence="2">Uncharacterized protein</fullName>
    </submittedName>
</protein>
<keyword evidence="3" id="KW-1185">Reference proteome</keyword>
<dbReference type="EMBL" id="JAQQBS010001499">
    <property type="protein sequence ID" value="KAK0157136.1"/>
    <property type="molecule type" value="Genomic_DNA"/>
</dbReference>
<sequence length="188" mass="21059">MNTLISITGDPIEDFDGRKLPSIKEVMSVFLYQKMVLKLDYKQSPRNTIDKVNEKWCQAGIPTCGKKYASNKFEKLLDKYKKIRKYSQRKQSNAKKSQAAFSQRSKSRFGLIDNIIQSNSEENSEDAMVGDSIDANEPDASIMLATQTLAVLQSDPSATSSHISTERSDFENGKYTVSVAPPNDDAFL</sequence>
<reference evidence="2" key="2">
    <citation type="submission" date="2023-03" db="EMBL/GenBank/DDBJ databases">
        <authorList>
            <person name="Inwood S.N."/>
            <person name="Skelly J.G."/>
            <person name="Guhlin J."/>
            <person name="Harrop T.W.R."/>
            <person name="Goldson S.G."/>
            <person name="Dearden P.K."/>
        </authorList>
    </citation>
    <scope>NUCLEOTIDE SEQUENCE</scope>
    <source>
        <strain evidence="2">Irish</strain>
        <tissue evidence="2">Whole body</tissue>
    </source>
</reference>
<accession>A0AA39C3A4</accession>
<organism evidence="2 3">
    <name type="scientific">Microctonus aethiopoides</name>
    <dbReference type="NCBI Taxonomy" id="144406"/>
    <lineage>
        <taxon>Eukaryota</taxon>
        <taxon>Metazoa</taxon>
        <taxon>Ecdysozoa</taxon>
        <taxon>Arthropoda</taxon>
        <taxon>Hexapoda</taxon>
        <taxon>Insecta</taxon>
        <taxon>Pterygota</taxon>
        <taxon>Neoptera</taxon>
        <taxon>Endopterygota</taxon>
        <taxon>Hymenoptera</taxon>
        <taxon>Apocrita</taxon>
        <taxon>Ichneumonoidea</taxon>
        <taxon>Braconidae</taxon>
        <taxon>Euphorinae</taxon>
        <taxon>Microctonus</taxon>
    </lineage>
</organism>
<reference evidence="2" key="1">
    <citation type="journal article" date="2023" name="bioRxiv">
        <title>Scaffold-level genome assemblies of two parasitoid biocontrol wasps reveal the parthenogenesis mechanism and an associated novel virus.</title>
        <authorList>
            <person name="Inwood S."/>
            <person name="Skelly J."/>
            <person name="Guhlin J."/>
            <person name="Harrop T."/>
            <person name="Goldson S."/>
            <person name="Dearden P."/>
        </authorList>
    </citation>
    <scope>NUCLEOTIDE SEQUENCE</scope>
    <source>
        <strain evidence="2">Irish</strain>
        <tissue evidence="2">Whole body</tissue>
    </source>
</reference>